<dbReference type="AlphaFoldDB" id="A0A1L7WSS1"/>
<sequence length="483" mass="53492">MKSSTAQEERAENAKIVGDDLAQLIPQTGMPFWRVWHLLRLNLILLIPMFSAGTIGYDGAMINALQIAPYWKKYFHHPVKAQLGLINAIFPVGKICGLAMVTPITIQAASVNVGMLVFSRWFLGVGTAFMAQPSPIIITELACPTHRGKVTALFNTFYFFGAILAAWLTYGTIKRPDDWSWRIPSLLQGAFPFVQLLFWFAVPESPRWLIAKGKVQEARVLFTRQHAGGDVNSPLVQFEMEEIQETFKLEKELPEGGSWRGMAKTPANRRRCMIAVILGAFAQWVGNAVITYYLTLVLNDIGITDATHQALINGGLQIFNLFAVVFCGALMVDSLGRRTLFLWSAAGMCISYITALNSRFIETKSVSVGIAVVPMLFVFFFHYDIAFTPLLYAYPAEIFPYALRGAGVSLTSSSSHGGLIVSQFVNPIAMANISWKYYIGHTLEEIALAFEGDQATVKNAIPEIFGKGELEVGMVHVEDTRAQ</sequence>
<feature type="transmembrane region" description="Helical" evidence="7">
    <location>
        <begin position="339"/>
        <end position="356"/>
    </location>
</feature>
<evidence type="ECO:0000313" key="10">
    <source>
        <dbReference type="Proteomes" id="UP000184330"/>
    </source>
</evidence>
<dbReference type="PROSITE" id="PS50850">
    <property type="entry name" value="MFS"/>
    <property type="match status" value="1"/>
</dbReference>
<evidence type="ECO:0000256" key="3">
    <source>
        <dbReference type="ARBA" id="ARBA00022448"/>
    </source>
</evidence>
<dbReference type="Proteomes" id="UP000184330">
    <property type="component" value="Unassembled WGS sequence"/>
</dbReference>
<feature type="transmembrane region" description="Helical" evidence="7">
    <location>
        <begin position="85"/>
        <end position="106"/>
    </location>
</feature>
<dbReference type="FunFam" id="1.20.1250.20:FF:000134">
    <property type="entry name" value="MFS sugar transporter protein"/>
    <property type="match status" value="1"/>
</dbReference>
<protein>
    <submittedName>
        <fullName evidence="9">Related to hexose transporter protein</fullName>
    </submittedName>
</protein>
<name>A0A1L7WSS1_9HELO</name>
<proteinExistence type="inferred from homology"/>
<keyword evidence="3" id="KW-0813">Transport</keyword>
<dbReference type="OrthoDB" id="6133115at2759"/>
<feature type="transmembrane region" description="Helical" evidence="7">
    <location>
        <begin position="368"/>
        <end position="394"/>
    </location>
</feature>
<keyword evidence="10" id="KW-1185">Reference proteome</keyword>
<dbReference type="InterPro" id="IPR050360">
    <property type="entry name" value="MFS_Sugar_Transporters"/>
</dbReference>
<evidence type="ECO:0000256" key="1">
    <source>
        <dbReference type="ARBA" id="ARBA00004141"/>
    </source>
</evidence>
<reference evidence="9 10" key="1">
    <citation type="submission" date="2016-03" db="EMBL/GenBank/DDBJ databases">
        <authorList>
            <person name="Ploux O."/>
        </authorList>
    </citation>
    <scope>NUCLEOTIDE SEQUENCE [LARGE SCALE GENOMIC DNA]</scope>
    <source>
        <strain evidence="9 10">UAMH 11012</strain>
    </source>
</reference>
<feature type="domain" description="Major facilitator superfamily (MFS) profile" evidence="8">
    <location>
        <begin position="1"/>
        <end position="483"/>
    </location>
</feature>
<dbReference type="Gene3D" id="1.20.1250.20">
    <property type="entry name" value="MFS general substrate transporter like domains"/>
    <property type="match status" value="1"/>
</dbReference>
<evidence type="ECO:0000313" key="9">
    <source>
        <dbReference type="EMBL" id="CZR55815.1"/>
    </source>
</evidence>
<dbReference type="InterPro" id="IPR020846">
    <property type="entry name" value="MFS_dom"/>
</dbReference>
<organism evidence="9 10">
    <name type="scientific">Phialocephala subalpina</name>
    <dbReference type="NCBI Taxonomy" id="576137"/>
    <lineage>
        <taxon>Eukaryota</taxon>
        <taxon>Fungi</taxon>
        <taxon>Dikarya</taxon>
        <taxon>Ascomycota</taxon>
        <taxon>Pezizomycotina</taxon>
        <taxon>Leotiomycetes</taxon>
        <taxon>Helotiales</taxon>
        <taxon>Mollisiaceae</taxon>
        <taxon>Phialocephala</taxon>
        <taxon>Phialocephala fortinii species complex</taxon>
    </lineage>
</organism>
<gene>
    <name evidence="9" type="ORF">PAC_05703</name>
</gene>
<dbReference type="GO" id="GO:0005351">
    <property type="term" value="F:carbohydrate:proton symporter activity"/>
    <property type="evidence" value="ECO:0007669"/>
    <property type="project" value="TreeGrafter"/>
</dbReference>
<evidence type="ECO:0000256" key="2">
    <source>
        <dbReference type="ARBA" id="ARBA00010992"/>
    </source>
</evidence>
<evidence type="ECO:0000256" key="6">
    <source>
        <dbReference type="ARBA" id="ARBA00023136"/>
    </source>
</evidence>
<feature type="transmembrane region" description="Helical" evidence="7">
    <location>
        <begin position="182"/>
        <end position="202"/>
    </location>
</feature>
<comment type="similarity">
    <text evidence="2">Belongs to the major facilitator superfamily. Sugar transporter (TC 2.A.1.1) family.</text>
</comment>
<keyword evidence="5 7" id="KW-1133">Transmembrane helix</keyword>
<dbReference type="Pfam" id="PF00083">
    <property type="entry name" value="Sugar_tr"/>
    <property type="match status" value="1"/>
</dbReference>
<dbReference type="GO" id="GO:0016020">
    <property type="term" value="C:membrane"/>
    <property type="evidence" value="ECO:0007669"/>
    <property type="project" value="UniProtKB-SubCell"/>
</dbReference>
<dbReference type="PANTHER" id="PTHR48022">
    <property type="entry name" value="PLASTIDIC GLUCOSE TRANSPORTER 4"/>
    <property type="match status" value="1"/>
</dbReference>
<feature type="transmembrane region" description="Helical" evidence="7">
    <location>
        <begin position="314"/>
        <end position="332"/>
    </location>
</feature>
<dbReference type="PROSITE" id="PS00216">
    <property type="entry name" value="SUGAR_TRANSPORT_1"/>
    <property type="match status" value="1"/>
</dbReference>
<dbReference type="SUPFAM" id="SSF103473">
    <property type="entry name" value="MFS general substrate transporter"/>
    <property type="match status" value="1"/>
</dbReference>
<feature type="transmembrane region" description="Helical" evidence="7">
    <location>
        <begin position="150"/>
        <end position="170"/>
    </location>
</feature>
<keyword evidence="6 7" id="KW-0472">Membrane</keyword>
<comment type="subcellular location">
    <subcellularLocation>
        <location evidence="1">Membrane</location>
        <topology evidence="1">Multi-pass membrane protein</topology>
    </subcellularLocation>
</comment>
<evidence type="ECO:0000256" key="7">
    <source>
        <dbReference type="SAM" id="Phobius"/>
    </source>
</evidence>
<feature type="transmembrane region" description="Helical" evidence="7">
    <location>
        <begin position="272"/>
        <end position="294"/>
    </location>
</feature>
<dbReference type="InterPro" id="IPR005828">
    <property type="entry name" value="MFS_sugar_transport-like"/>
</dbReference>
<dbReference type="EMBL" id="FJOG01000007">
    <property type="protein sequence ID" value="CZR55815.1"/>
    <property type="molecule type" value="Genomic_DNA"/>
</dbReference>
<dbReference type="InterPro" id="IPR036259">
    <property type="entry name" value="MFS_trans_sf"/>
</dbReference>
<evidence type="ECO:0000256" key="5">
    <source>
        <dbReference type="ARBA" id="ARBA00022989"/>
    </source>
</evidence>
<keyword evidence="4 7" id="KW-0812">Transmembrane</keyword>
<evidence type="ECO:0000256" key="4">
    <source>
        <dbReference type="ARBA" id="ARBA00022692"/>
    </source>
</evidence>
<dbReference type="InterPro" id="IPR005829">
    <property type="entry name" value="Sugar_transporter_CS"/>
</dbReference>
<feature type="transmembrane region" description="Helical" evidence="7">
    <location>
        <begin position="118"/>
        <end position="138"/>
    </location>
</feature>
<evidence type="ECO:0000259" key="8">
    <source>
        <dbReference type="PROSITE" id="PS50850"/>
    </source>
</evidence>
<accession>A0A1L7WSS1</accession>
<dbReference type="PANTHER" id="PTHR48022:SF3">
    <property type="entry name" value="HEXOSE TRANSPORTER PROTEIN (AFU_ORTHOLOGUE AFUA_8G04480)-RELATED"/>
    <property type="match status" value="1"/>
</dbReference>
<feature type="transmembrane region" description="Helical" evidence="7">
    <location>
        <begin position="43"/>
        <end position="65"/>
    </location>
</feature>